<proteinExistence type="predicted"/>
<evidence type="ECO:0000256" key="1">
    <source>
        <dbReference type="SAM" id="SignalP"/>
    </source>
</evidence>
<dbReference type="Gene3D" id="3.50.30.30">
    <property type="match status" value="1"/>
</dbReference>
<name>A0AAW0F3H3_9TRYP</name>
<accession>A0AAW0F3H3</accession>
<feature type="signal peptide" evidence="1">
    <location>
        <begin position="1"/>
        <end position="18"/>
    </location>
</feature>
<organism evidence="2 3">
    <name type="scientific">Novymonas esmeraldas</name>
    <dbReference type="NCBI Taxonomy" id="1808958"/>
    <lineage>
        <taxon>Eukaryota</taxon>
        <taxon>Discoba</taxon>
        <taxon>Euglenozoa</taxon>
        <taxon>Kinetoplastea</taxon>
        <taxon>Metakinetoplastina</taxon>
        <taxon>Trypanosomatida</taxon>
        <taxon>Trypanosomatidae</taxon>
        <taxon>Novymonas</taxon>
    </lineage>
</organism>
<keyword evidence="1" id="KW-0732">Signal</keyword>
<evidence type="ECO:0000313" key="2">
    <source>
        <dbReference type="EMBL" id="KAK7200700.1"/>
    </source>
</evidence>
<dbReference type="Proteomes" id="UP001430356">
    <property type="component" value="Unassembled WGS sequence"/>
</dbReference>
<dbReference type="EMBL" id="JAECZO010000007">
    <property type="protein sequence ID" value="KAK7200700.1"/>
    <property type="molecule type" value="Genomic_DNA"/>
</dbReference>
<reference evidence="2 3" key="1">
    <citation type="journal article" date="2021" name="MBio">
        <title>A New Model Trypanosomatid, Novymonas esmeraldas: Genomic Perception of Its 'Candidatus Pandoraea novymonadis' Endosymbiont.</title>
        <authorList>
            <person name="Zakharova A."/>
            <person name="Saura A."/>
            <person name="Butenko A."/>
            <person name="Podesvova L."/>
            <person name="Warmusova S."/>
            <person name="Kostygov A.Y."/>
            <person name="Nenarokova A."/>
            <person name="Lukes J."/>
            <person name="Opperdoes F.R."/>
            <person name="Yurchenko V."/>
        </authorList>
    </citation>
    <scope>NUCLEOTIDE SEQUENCE [LARGE SCALE GENOMIC DNA]</scope>
    <source>
        <strain evidence="2 3">E262AT.01</strain>
    </source>
</reference>
<feature type="chain" id="PRO_5044024397" evidence="1">
    <location>
        <begin position="19"/>
        <end position="200"/>
    </location>
</feature>
<dbReference type="AlphaFoldDB" id="A0AAW0F3H3"/>
<evidence type="ECO:0000313" key="3">
    <source>
        <dbReference type="Proteomes" id="UP001430356"/>
    </source>
</evidence>
<comment type="caution">
    <text evidence="2">The sequence shown here is derived from an EMBL/GenBank/DDBJ whole genome shotgun (WGS) entry which is preliminary data.</text>
</comment>
<gene>
    <name evidence="2" type="ORF">NESM_000127300</name>
</gene>
<sequence length="200" mass="21348">MLRQPLLWIAALVCCALSLPSVTTTAAALAPGLRILRPRIMQDVVNGSVWMPYGPAVWSGRDHVGIVVWVPGDTLCSRVTDALELDDDAALPRPVAHTGPISYSDVGGTIALVNMSASCPMINQVYYAEVVLGATGIIACSSHENPTRTAFSMEMTAPLSHIPAVMVGRDKCTVLRDAVVQHHVLLEVALGHSTSEVYYS</sequence>
<keyword evidence="3" id="KW-1185">Reference proteome</keyword>
<protein>
    <submittedName>
        <fullName evidence="2">Uncharacterized protein</fullName>
    </submittedName>
</protein>